<keyword evidence="3" id="KW-1185">Reference proteome</keyword>
<accession>A0ABR0FAY3</accession>
<gene>
    <name evidence="2" type="ORF">QC761_701020</name>
</gene>
<dbReference type="EMBL" id="JAFFGZ010000009">
    <property type="protein sequence ID" value="KAK4639877.1"/>
    <property type="molecule type" value="Genomic_DNA"/>
</dbReference>
<dbReference type="PANTHER" id="PTHR33990:SF2">
    <property type="entry name" value="PHNB-LIKE DOMAIN-CONTAINING PROTEIN"/>
    <property type="match status" value="1"/>
</dbReference>
<dbReference type="InterPro" id="IPR028973">
    <property type="entry name" value="PhnB-like"/>
</dbReference>
<evidence type="ECO:0000313" key="3">
    <source>
        <dbReference type="Proteomes" id="UP001322138"/>
    </source>
</evidence>
<dbReference type="Pfam" id="PF06983">
    <property type="entry name" value="3-dmu-9_3-mt"/>
    <property type="match status" value="1"/>
</dbReference>
<organism evidence="2 3">
    <name type="scientific">Podospora bellae-mahoneyi</name>
    <dbReference type="NCBI Taxonomy" id="2093777"/>
    <lineage>
        <taxon>Eukaryota</taxon>
        <taxon>Fungi</taxon>
        <taxon>Dikarya</taxon>
        <taxon>Ascomycota</taxon>
        <taxon>Pezizomycotina</taxon>
        <taxon>Sordariomycetes</taxon>
        <taxon>Sordariomycetidae</taxon>
        <taxon>Sordariales</taxon>
        <taxon>Podosporaceae</taxon>
        <taxon>Podospora</taxon>
    </lineage>
</organism>
<dbReference type="GeneID" id="87901177"/>
<name>A0ABR0FAY3_9PEZI</name>
<dbReference type="RefSeq" id="XP_062728853.1">
    <property type="nucleotide sequence ID" value="XM_062881695.1"/>
</dbReference>
<dbReference type="Gene3D" id="3.10.180.10">
    <property type="entry name" value="2,3-Dihydroxybiphenyl 1,2-Dioxygenase, domain 1"/>
    <property type="match status" value="1"/>
</dbReference>
<dbReference type="Proteomes" id="UP001322138">
    <property type="component" value="Unassembled WGS sequence"/>
</dbReference>
<comment type="caution">
    <text evidence="2">The sequence shown here is derived from an EMBL/GenBank/DDBJ whole genome shotgun (WGS) entry which is preliminary data.</text>
</comment>
<sequence length="235" mass="26371">MDLFHESLVGSASSEAPRCPSWRCCLRTWRGWSLLPSWPPTRTSRLEPFNKPLCLFHTSLLVCIMSLTTHADNLTLTTVLWFDTQAEEAAKFYTSVFPNSKILHSQRYSEAGQEVHGQEPGSILFVEFDLDGHRFSGLNGGRHVSFNHAVSFMIDCADQKEVDYYWGKLSEGGDVTKQECGWLADKFGVSWQVVPKRLKEMLVSEDVAAAGRASVAMMGMKKLDIEGLEKAFKGE</sequence>
<feature type="domain" description="PhnB-like" evidence="1">
    <location>
        <begin position="76"/>
        <end position="194"/>
    </location>
</feature>
<dbReference type="PANTHER" id="PTHR33990">
    <property type="entry name" value="PROTEIN YJDN-RELATED"/>
    <property type="match status" value="1"/>
</dbReference>
<reference evidence="2 3" key="1">
    <citation type="journal article" date="2023" name="bioRxiv">
        <title>High-quality genome assemblies of four members of thePodospora anserinaspecies complex.</title>
        <authorList>
            <person name="Ament-Velasquez S.L."/>
            <person name="Vogan A.A."/>
            <person name="Wallerman O."/>
            <person name="Hartmann F."/>
            <person name="Gautier V."/>
            <person name="Silar P."/>
            <person name="Giraud T."/>
            <person name="Johannesson H."/>
        </authorList>
    </citation>
    <scope>NUCLEOTIDE SEQUENCE [LARGE SCALE GENOMIC DNA]</scope>
    <source>
        <strain evidence="2 3">CBS 112042</strain>
    </source>
</reference>
<protein>
    <recommendedName>
        <fullName evidence="1">PhnB-like domain-containing protein</fullName>
    </recommendedName>
</protein>
<dbReference type="CDD" id="cd06588">
    <property type="entry name" value="PhnB_like"/>
    <property type="match status" value="1"/>
</dbReference>
<dbReference type="InterPro" id="IPR029068">
    <property type="entry name" value="Glyas_Bleomycin-R_OHBP_Dase"/>
</dbReference>
<evidence type="ECO:0000259" key="1">
    <source>
        <dbReference type="Pfam" id="PF06983"/>
    </source>
</evidence>
<proteinExistence type="predicted"/>
<dbReference type="SUPFAM" id="SSF54593">
    <property type="entry name" value="Glyoxalase/Bleomycin resistance protein/Dihydroxybiphenyl dioxygenase"/>
    <property type="match status" value="1"/>
</dbReference>
<evidence type="ECO:0000313" key="2">
    <source>
        <dbReference type="EMBL" id="KAK4639877.1"/>
    </source>
</evidence>